<dbReference type="STRING" id="1079.BVIR_200"/>
<dbReference type="EMBL" id="LN907867">
    <property type="protein sequence ID" value="CUU43938.1"/>
    <property type="molecule type" value="Genomic_DNA"/>
</dbReference>
<comment type="domain">
    <text evidence="5">The PRC barrel domain binds ribosomal protein uS19.</text>
</comment>
<organism evidence="9 10">
    <name type="scientific">Blastochloris viridis</name>
    <name type="common">Rhodopseudomonas viridis</name>
    <dbReference type="NCBI Taxonomy" id="1079"/>
    <lineage>
        <taxon>Bacteria</taxon>
        <taxon>Pseudomonadati</taxon>
        <taxon>Pseudomonadota</taxon>
        <taxon>Alphaproteobacteria</taxon>
        <taxon>Hyphomicrobiales</taxon>
        <taxon>Blastochloridaceae</taxon>
        <taxon>Blastochloris</taxon>
    </lineage>
</organism>
<reference evidence="8" key="1">
    <citation type="journal article" date="2015" name="Genome Announc.">
        <title>Complete Genome Sequence of the Bacteriochlorophyll b-Producing Photosynthetic Bacterium Blastochloris viridis.</title>
        <authorList>
            <person name="Tsukatani Y."/>
            <person name="Hirose Y."/>
            <person name="Harada J."/>
            <person name="Misawa N."/>
            <person name="Mori K."/>
            <person name="Inoue K."/>
            <person name="Tamiaki H."/>
        </authorList>
    </citation>
    <scope>NUCLEOTIDE SEQUENCE [LARGE SCALE GENOMIC DNA]</scope>
    <source>
        <strain evidence="8">DSM 133</strain>
    </source>
</reference>
<dbReference type="InterPro" id="IPR009000">
    <property type="entry name" value="Transl_B-barrel_sf"/>
</dbReference>
<dbReference type="GO" id="GO:0042274">
    <property type="term" value="P:ribosomal small subunit biogenesis"/>
    <property type="evidence" value="ECO:0007669"/>
    <property type="project" value="UniProtKB-UniRule"/>
</dbReference>
<name>A0A0H5BP41_BLAVI</name>
<dbReference type="GO" id="GO:0005737">
    <property type="term" value="C:cytoplasm"/>
    <property type="evidence" value="ECO:0007669"/>
    <property type="project" value="UniProtKB-SubCell"/>
</dbReference>
<dbReference type="Gene3D" id="2.30.30.240">
    <property type="entry name" value="PRC-barrel domain"/>
    <property type="match status" value="1"/>
</dbReference>
<dbReference type="Pfam" id="PF01782">
    <property type="entry name" value="RimM"/>
    <property type="match status" value="1"/>
</dbReference>
<evidence type="ECO:0000259" key="7">
    <source>
        <dbReference type="Pfam" id="PF24986"/>
    </source>
</evidence>
<evidence type="ECO:0000259" key="6">
    <source>
        <dbReference type="Pfam" id="PF01782"/>
    </source>
</evidence>
<protein>
    <recommendedName>
        <fullName evidence="5">Ribosome maturation factor RimM</fullName>
    </recommendedName>
</protein>
<evidence type="ECO:0000256" key="4">
    <source>
        <dbReference type="ARBA" id="ARBA00023186"/>
    </source>
</evidence>
<dbReference type="InterPro" id="IPR011033">
    <property type="entry name" value="PRC_barrel-like_sf"/>
</dbReference>
<dbReference type="RefSeq" id="WP_055036048.1">
    <property type="nucleotide sequence ID" value="NZ_AP014854.2"/>
</dbReference>
<dbReference type="AlphaFoldDB" id="A0A0H5BP41"/>
<dbReference type="OrthoDB" id="9788191at2"/>
<evidence type="ECO:0000313" key="9">
    <source>
        <dbReference type="EMBL" id="CUU43938.1"/>
    </source>
</evidence>
<dbReference type="GO" id="GO:0006364">
    <property type="term" value="P:rRNA processing"/>
    <property type="evidence" value="ECO:0007669"/>
    <property type="project" value="UniProtKB-UniRule"/>
</dbReference>
<feature type="domain" description="Ribosome maturation factor RimM PRC barrel" evidence="7">
    <location>
        <begin position="112"/>
        <end position="175"/>
    </location>
</feature>
<accession>A0A0H5BP41</accession>
<keyword evidence="3 5" id="KW-0698">rRNA processing</keyword>
<dbReference type="HAMAP" id="MF_00014">
    <property type="entry name" value="Ribosome_mat_RimM"/>
    <property type="match status" value="1"/>
</dbReference>
<feature type="domain" description="RimM N-terminal" evidence="6">
    <location>
        <begin position="19"/>
        <end position="98"/>
    </location>
</feature>
<dbReference type="PANTHER" id="PTHR33692:SF1">
    <property type="entry name" value="RIBOSOME MATURATION FACTOR RIMM"/>
    <property type="match status" value="1"/>
</dbReference>
<comment type="similarity">
    <text evidence="5">Belongs to the RimM family.</text>
</comment>
<dbReference type="PANTHER" id="PTHR33692">
    <property type="entry name" value="RIBOSOME MATURATION FACTOR RIMM"/>
    <property type="match status" value="1"/>
</dbReference>
<dbReference type="NCBIfam" id="TIGR02273">
    <property type="entry name" value="16S_RimM"/>
    <property type="match status" value="1"/>
</dbReference>
<reference evidence="10" key="3">
    <citation type="journal article" date="2016" name="Genome Announc.">
        <title>Revised genome sequence of the purple photosynthetic bacterium Blastochloris viridis.</title>
        <authorList>
            <person name="Liu L.N."/>
            <person name="Faulkner M."/>
            <person name="Liu X."/>
            <person name="Huang F."/>
            <person name="Darby A.C."/>
            <person name="Hall N."/>
        </authorList>
    </citation>
    <scope>NUCLEOTIDE SEQUENCE [LARGE SCALE GENOMIC DNA]</scope>
    <source>
        <strain evidence="10">ATCC 19567 / DSM 133 / F</strain>
    </source>
</reference>
<proteinExistence type="inferred from homology"/>
<evidence type="ECO:0000313" key="8">
    <source>
        <dbReference type="EMBL" id="BAR98728.1"/>
    </source>
</evidence>
<comment type="function">
    <text evidence="5">An accessory protein needed during the final step in the assembly of 30S ribosomal subunit, possibly for assembly of the head region. Essential for efficient processing of 16S rRNA. May be needed both before and after RbfA during the maturation of 16S rRNA. It has affinity for free ribosomal 30S subunits but not for 70S ribosomes.</text>
</comment>
<evidence type="ECO:0000256" key="2">
    <source>
        <dbReference type="ARBA" id="ARBA00022517"/>
    </source>
</evidence>
<comment type="subcellular location">
    <subcellularLocation>
        <location evidence="5">Cytoplasm</location>
    </subcellularLocation>
</comment>
<dbReference type="GO" id="GO:0043022">
    <property type="term" value="F:ribosome binding"/>
    <property type="evidence" value="ECO:0007669"/>
    <property type="project" value="InterPro"/>
</dbReference>
<dbReference type="Pfam" id="PF24986">
    <property type="entry name" value="PRC_RimM"/>
    <property type="match status" value="1"/>
</dbReference>
<reference evidence="9" key="2">
    <citation type="submission" date="2015-11" db="EMBL/GenBank/DDBJ databases">
        <authorList>
            <person name="Zhang Y."/>
            <person name="Guo Z."/>
        </authorList>
    </citation>
    <scope>NUCLEOTIDE SEQUENCE</scope>
    <source>
        <strain evidence="9">1</strain>
    </source>
</reference>
<dbReference type="EMBL" id="AP014854">
    <property type="protein sequence ID" value="BAR98728.1"/>
    <property type="molecule type" value="Genomic_DNA"/>
</dbReference>
<keyword evidence="1 5" id="KW-0963">Cytoplasm</keyword>
<sequence length="193" mass="20495">MSGDIPPRPEPAAGESRVCVARIAGTYGVRGEVRLLVFTEDPDALRTLGPFEDQAGTRTFSLTSLRPHGEGFVARLAEIASCDDAEAHRNTDLFVPRARLPAIDDEETFYHADLIGLEARTPSGDIVGKVVAVQNFGAGDILDIAPTGSKTSQMVPFTKAMVPSVDLGAGYLTLASADVVVPPAPRRSRSPRP</sequence>
<dbReference type="SUPFAM" id="SSF50447">
    <property type="entry name" value="Translation proteins"/>
    <property type="match status" value="1"/>
</dbReference>
<dbReference type="Proteomes" id="UP000065734">
    <property type="component" value="Chromosome I"/>
</dbReference>
<dbReference type="SUPFAM" id="SSF50346">
    <property type="entry name" value="PRC-barrel domain"/>
    <property type="match status" value="1"/>
</dbReference>
<evidence type="ECO:0000256" key="1">
    <source>
        <dbReference type="ARBA" id="ARBA00022490"/>
    </source>
</evidence>
<keyword evidence="4 5" id="KW-0143">Chaperone</keyword>
<evidence type="ECO:0000256" key="3">
    <source>
        <dbReference type="ARBA" id="ARBA00022552"/>
    </source>
</evidence>
<dbReference type="KEGG" id="bvr:BVIR_200"/>
<dbReference type="InterPro" id="IPR056792">
    <property type="entry name" value="PRC_RimM"/>
</dbReference>
<evidence type="ECO:0000256" key="5">
    <source>
        <dbReference type="HAMAP-Rule" id="MF_00014"/>
    </source>
</evidence>
<dbReference type="GO" id="GO:0005840">
    <property type="term" value="C:ribosome"/>
    <property type="evidence" value="ECO:0007669"/>
    <property type="project" value="InterPro"/>
</dbReference>
<dbReference type="InterPro" id="IPR002676">
    <property type="entry name" value="RimM_N"/>
</dbReference>
<gene>
    <name evidence="9" type="primary">rimM_1</name>
    <name evidence="5" type="synonym">rimM</name>
    <name evidence="8" type="ORF">BV133_1135</name>
    <name evidence="9" type="ORF">BVIRIDIS_29660</name>
</gene>
<comment type="subunit">
    <text evidence="5">Binds ribosomal protein uS19.</text>
</comment>
<evidence type="ECO:0000313" key="10">
    <source>
        <dbReference type="Proteomes" id="UP000065734"/>
    </source>
</evidence>
<keyword evidence="10" id="KW-1185">Reference proteome</keyword>
<keyword evidence="2 5" id="KW-0690">Ribosome biogenesis</keyword>
<dbReference type="InterPro" id="IPR036976">
    <property type="entry name" value="RimM_N_sf"/>
</dbReference>
<dbReference type="Gene3D" id="2.40.30.60">
    <property type="entry name" value="RimM"/>
    <property type="match status" value="1"/>
</dbReference>
<dbReference type="InterPro" id="IPR011961">
    <property type="entry name" value="RimM"/>
</dbReference>